<comment type="caution">
    <text evidence="2">The sequence shown here is derived from an EMBL/GenBank/DDBJ whole genome shotgun (WGS) entry which is preliminary data.</text>
</comment>
<name>A0ABP8AUQ9_9MICO</name>
<keyword evidence="1" id="KW-1133">Transmembrane helix</keyword>
<dbReference type="Proteomes" id="UP001500213">
    <property type="component" value="Unassembled WGS sequence"/>
</dbReference>
<reference evidence="3" key="1">
    <citation type="journal article" date="2019" name="Int. J. Syst. Evol. Microbiol.">
        <title>The Global Catalogue of Microorganisms (GCM) 10K type strain sequencing project: providing services to taxonomists for standard genome sequencing and annotation.</title>
        <authorList>
            <consortium name="The Broad Institute Genomics Platform"/>
            <consortium name="The Broad Institute Genome Sequencing Center for Infectious Disease"/>
            <person name="Wu L."/>
            <person name="Ma J."/>
        </authorList>
    </citation>
    <scope>NUCLEOTIDE SEQUENCE [LARGE SCALE GENOMIC DNA]</scope>
    <source>
        <strain evidence="3">JCM 17593</strain>
    </source>
</reference>
<feature type="transmembrane region" description="Helical" evidence="1">
    <location>
        <begin position="7"/>
        <end position="33"/>
    </location>
</feature>
<feature type="transmembrane region" description="Helical" evidence="1">
    <location>
        <begin position="67"/>
        <end position="91"/>
    </location>
</feature>
<evidence type="ECO:0000313" key="3">
    <source>
        <dbReference type="Proteomes" id="UP001500213"/>
    </source>
</evidence>
<keyword evidence="1" id="KW-0812">Transmembrane</keyword>
<evidence type="ECO:0000256" key="1">
    <source>
        <dbReference type="SAM" id="Phobius"/>
    </source>
</evidence>
<dbReference type="EMBL" id="BAABBX010000015">
    <property type="protein sequence ID" value="GAA4191051.1"/>
    <property type="molecule type" value="Genomic_DNA"/>
</dbReference>
<keyword evidence="3" id="KW-1185">Reference proteome</keyword>
<gene>
    <name evidence="2" type="ORF">GCM10022288_21310</name>
</gene>
<dbReference type="RefSeq" id="WP_344776666.1">
    <property type="nucleotide sequence ID" value="NZ_BAABBX010000015.1"/>
</dbReference>
<sequence>MRFARSLGYLGVTITWFIVFALTVAVAFCFWVVPPGPISTQQGILDKLQDPKDWVSGLVLVYLILPWVWGFVHLLVLMALGPLLLAALAFWRSLKPGYAHEKLTGSVLRSDAAGISPSGVAISLLPKRHTPYSLWVTRLNARAWLLDGSWYLGLAWLGFAHFLLLGWLRWPIHNPFLIALSIVLALGFVVLAVRRLPVGWRRLRLDAVDGETPVLVNGAEA</sequence>
<feature type="transmembrane region" description="Helical" evidence="1">
    <location>
        <begin position="150"/>
        <end position="170"/>
    </location>
</feature>
<proteinExistence type="predicted"/>
<accession>A0ABP8AUQ9</accession>
<feature type="transmembrane region" description="Helical" evidence="1">
    <location>
        <begin position="176"/>
        <end position="194"/>
    </location>
</feature>
<protein>
    <submittedName>
        <fullName evidence="2">Uncharacterized protein</fullName>
    </submittedName>
</protein>
<organism evidence="2 3">
    <name type="scientific">Gryllotalpicola kribbensis</name>
    <dbReference type="NCBI Taxonomy" id="993084"/>
    <lineage>
        <taxon>Bacteria</taxon>
        <taxon>Bacillati</taxon>
        <taxon>Actinomycetota</taxon>
        <taxon>Actinomycetes</taxon>
        <taxon>Micrococcales</taxon>
        <taxon>Microbacteriaceae</taxon>
        <taxon>Gryllotalpicola</taxon>
    </lineage>
</organism>
<keyword evidence="1" id="KW-0472">Membrane</keyword>
<evidence type="ECO:0000313" key="2">
    <source>
        <dbReference type="EMBL" id="GAA4191051.1"/>
    </source>
</evidence>